<keyword evidence="1" id="KW-0472">Membrane</keyword>
<evidence type="ECO:0000256" key="1">
    <source>
        <dbReference type="SAM" id="Phobius"/>
    </source>
</evidence>
<proteinExistence type="predicted"/>
<evidence type="ECO:0000313" key="3">
    <source>
        <dbReference type="Proteomes" id="UP001449582"/>
    </source>
</evidence>
<gene>
    <name evidence="2" type="ORF">UREOM_3510</name>
</gene>
<feature type="transmembrane region" description="Helical" evidence="1">
    <location>
        <begin position="14"/>
        <end position="38"/>
    </location>
</feature>
<reference evidence="2" key="1">
    <citation type="submission" date="2024-02" db="EMBL/GenBank/DDBJ databases">
        <title>Draft genome sequence of new strains in genus Ureaplasma.</title>
        <authorList>
            <person name="Nakajima Y."/>
            <person name="Segawa T."/>
        </authorList>
    </citation>
    <scope>NUCLEOTIDE SEQUENCE [LARGE SCALE GENOMIC DNA]</scope>
    <source>
        <strain evidence="2">OM1</strain>
    </source>
</reference>
<evidence type="ECO:0000313" key="2">
    <source>
        <dbReference type="EMBL" id="GAA5414640.1"/>
    </source>
</evidence>
<accession>A0ABP9U5M7</accession>
<comment type="caution">
    <text evidence="2">The sequence shown here is derived from an EMBL/GenBank/DDBJ whole genome shotgun (WGS) entry which is preliminary data.</text>
</comment>
<dbReference type="RefSeq" id="WP_353289801.1">
    <property type="nucleotide sequence ID" value="NZ_BAABQM010000002.1"/>
</dbReference>
<dbReference type="Proteomes" id="UP001449582">
    <property type="component" value="Unassembled WGS sequence"/>
</dbReference>
<organism evidence="2 3">
    <name type="scientific">Ureaplasma ceti</name>
    <dbReference type="NCBI Taxonomy" id="3119530"/>
    <lineage>
        <taxon>Bacteria</taxon>
        <taxon>Bacillati</taxon>
        <taxon>Mycoplasmatota</taxon>
        <taxon>Mycoplasmoidales</taxon>
        <taxon>Mycoplasmoidaceae</taxon>
        <taxon>Ureaplasma</taxon>
    </lineage>
</organism>
<keyword evidence="1" id="KW-0812">Transmembrane</keyword>
<dbReference type="EMBL" id="BAABQM010000002">
    <property type="protein sequence ID" value="GAA5414640.1"/>
    <property type="molecule type" value="Genomic_DNA"/>
</dbReference>
<name>A0ABP9U5M7_9BACT</name>
<keyword evidence="1" id="KW-1133">Transmembrane helix</keyword>
<keyword evidence="3" id="KW-1185">Reference proteome</keyword>
<protein>
    <submittedName>
        <fullName evidence="2">Uncharacterized protein</fullName>
    </submittedName>
</protein>
<feature type="transmembrane region" description="Helical" evidence="1">
    <location>
        <begin position="58"/>
        <end position="77"/>
    </location>
</feature>
<sequence length="146" mass="16597">MDVIKEKLNQIKKLAITFFLTEIVGLCFFAPGVIIILISKTELGHQMWSDITTGYSLLGVSLFLLLIAFIAWAFVFAKALKVKPYLTNPIQFMSAIFFCTYVAHKIAVLKDKQEIQAQLDKQFNIASYDQDIIDLDDEAPEEIIYP</sequence>